<dbReference type="RefSeq" id="WP_007738312.1">
    <property type="nucleotide sequence ID" value="NZ_AOMF01000103.1"/>
</dbReference>
<protein>
    <recommendedName>
        <fullName evidence="5">DUF4352 domain-containing protein</fullName>
    </recommendedName>
</protein>
<keyword evidence="4" id="KW-1185">Reference proteome</keyword>
<dbReference type="EMBL" id="AOMF01000103">
    <property type="protein sequence ID" value="EMA55807.1"/>
    <property type="molecule type" value="Genomic_DNA"/>
</dbReference>
<evidence type="ECO:0000256" key="1">
    <source>
        <dbReference type="ARBA" id="ARBA00022729"/>
    </source>
</evidence>
<dbReference type="PATRIC" id="fig|1227457.3.peg.899"/>
<gene>
    <name evidence="3" type="ORF">C451_04988</name>
</gene>
<dbReference type="eggNOG" id="arCOG10971">
    <property type="taxonomic scope" value="Archaea"/>
</dbReference>
<dbReference type="Proteomes" id="UP000011680">
    <property type="component" value="Unassembled WGS sequence"/>
</dbReference>
<dbReference type="OrthoDB" id="270566at2157"/>
<evidence type="ECO:0008006" key="5">
    <source>
        <dbReference type="Google" id="ProtNLM"/>
    </source>
</evidence>
<comment type="caution">
    <text evidence="3">The sequence shown here is derived from an EMBL/GenBank/DDBJ whole genome shotgun (WGS) entry which is preliminary data.</text>
</comment>
<dbReference type="AlphaFoldDB" id="M0NCU8"/>
<accession>M0NCU8</accession>
<evidence type="ECO:0000256" key="2">
    <source>
        <dbReference type="SAM" id="MobiDB-lite"/>
    </source>
</evidence>
<evidence type="ECO:0000313" key="4">
    <source>
        <dbReference type="Proteomes" id="UP000011680"/>
    </source>
</evidence>
<sequence>MERRMFLRAGGLGAAALFAGCSSNSGDNNSSGSGNNSTEAGANEPETTQSGPAQFSNVTVQGPTNVTAGEEFSIPVSVANTGGENGTYSDTLTVAEGSESFNKSVTIEGVQPGATANTSVGPLNISSVDNYTLAVKGTNTTHQIQVNPVEKQPGKSLTVNNLKLSVDSIRLTPSMFYTIDMGGFNSNKTGTGLISAGSKKVLCAIRISLENVGTNQATFSIGGGNKGLYASNSSPTATLMLPKGSFYTDLPDGGNLNRIEGLNGNPMMNAQLNSGESKSGWLLAQLPRSAATGTVEIGYQADSKNTPPETIWPFPPKNGQQRSLPEFKLNAIRAPGSVQLGKGGSYEISVTNIGSAPGTYRGITQFKGPDDNEWTSYNKQKAKIKPGKSNTFKQKLGYPSDPQLGEVKLRIRPFDKTTSVTFETAKLNFGKTYSAPVGREITISDVQTASSYTRASSDEPETPEQGQQYLFARVDVNTVEQDAGVVYRHDLVLMSDGSSYDPSSDYADKFSGPVQANHFPRSVSGSKGTSKSGYIFYKVPSGVTPSNATITWSPDKESPWVQWQQG</sequence>
<feature type="compositionally biased region" description="Polar residues" evidence="2">
    <location>
        <begin position="45"/>
        <end position="60"/>
    </location>
</feature>
<dbReference type="Gene3D" id="2.60.40.1240">
    <property type="match status" value="1"/>
</dbReference>
<reference evidence="3 4" key="1">
    <citation type="journal article" date="2014" name="PLoS Genet.">
        <title>Phylogenetically driven sequencing of extremely halophilic archaea reveals strategies for static and dynamic osmo-response.</title>
        <authorList>
            <person name="Becker E.A."/>
            <person name="Seitzer P.M."/>
            <person name="Tritt A."/>
            <person name="Larsen D."/>
            <person name="Krusor M."/>
            <person name="Yao A.I."/>
            <person name="Wu D."/>
            <person name="Madern D."/>
            <person name="Eisen J.A."/>
            <person name="Darling A.E."/>
            <person name="Facciotti M.T."/>
        </authorList>
    </citation>
    <scope>NUCLEOTIDE SEQUENCE [LARGE SCALE GENOMIC DNA]</scope>
    <source>
        <strain evidence="3 4">JCM 13552</strain>
    </source>
</reference>
<feature type="region of interest" description="Disordered" evidence="2">
    <location>
        <begin position="24"/>
        <end position="60"/>
    </location>
</feature>
<proteinExistence type="predicted"/>
<evidence type="ECO:0000313" key="3">
    <source>
        <dbReference type="EMBL" id="EMA55807.1"/>
    </source>
</evidence>
<feature type="compositionally biased region" description="Low complexity" evidence="2">
    <location>
        <begin position="24"/>
        <end position="37"/>
    </location>
</feature>
<keyword evidence="1" id="KW-0732">Signal</keyword>
<organism evidence="3 4">
    <name type="scientific">Halococcus thailandensis JCM 13552</name>
    <dbReference type="NCBI Taxonomy" id="1227457"/>
    <lineage>
        <taxon>Archaea</taxon>
        <taxon>Methanobacteriati</taxon>
        <taxon>Methanobacteriota</taxon>
        <taxon>Stenosarchaea group</taxon>
        <taxon>Halobacteria</taxon>
        <taxon>Halobacteriales</taxon>
        <taxon>Halococcaceae</taxon>
        <taxon>Halococcus</taxon>
    </lineage>
</organism>
<dbReference type="InterPro" id="IPR029050">
    <property type="entry name" value="Immunoprotect_excell_Ig-like"/>
</dbReference>
<name>M0NCU8_9EURY</name>
<dbReference type="PROSITE" id="PS51257">
    <property type="entry name" value="PROKAR_LIPOPROTEIN"/>
    <property type="match status" value="1"/>
</dbReference>